<dbReference type="EMBL" id="JAAKFY010000019">
    <property type="protein sequence ID" value="KAF3842567.1"/>
    <property type="molecule type" value="Genomic_DNA"/>
</dbReference>
<feature type="compositionally biased region" description="Low complexity" evidence="1">
    <location>
        <begin position="96"/>
        <end position="109"/>
    </location>
</feature>
<dbReference type="PANTHER" id="PTHR24023">
    <property type="entry name" value="COLLAGEN ALPHA"/>
    <property type="match status" value="1"/>
</dbReference>
<feature type="region of interest" description="Disordered" evidence="1">
    <location>
        <begin position="182"/>
        <end position="202"/>
    </location>
</feature>
<dbReference type="PANTHER" id="PTHR24023:SF914">
    <property type="entry name" value="OTOLIN-1"/>
    <property type="match status" value="1"/>
</dbReference>
<sequence length="202" mass="21395">MLLKIQLDVKLSSIRSHLILNLDSPYAAGGLRRAVWPPVLWEYVKDMKRQHLYSRGARHRHQRRKGSNGSQGRQDRGHLGLPAEKGDAGLPGPIGPQGIPGLVGPQGLKGNRGERGKKGNRGAKGEKGDQGAPGLDAPCPLVSCMLRRPASSRWTAVEISSLSSSRGQPPLCCTEAAELALNGEKGEPGSPGLDGLDAPCPV</sequence>
<organism evidence="2 3">
    <name type="scientific">Dissostichus mawsoni</name>
    <name type="common">Antarctic cod</name>
    <dbReference type="NCBI Taxonomy" id="36200"/>
    <lineage>
        <taxon>Eukaryota</taxon>
        <taxon>Metazoa</taxon>
        <taxon>Chordata</taxon>
        <taxon>Craniata</taxon>
        <taxon>Vertebrata</taxon>
        <taxon>Euteleostomi</taxon>
        <taxon>Actinopterygii</taxon>
        <taxon>Neopterygii</taxon>
        <taxon>Teleostei</taxon>
        <taxon>Neoteleostei</taxon>
        <taxon>Acanthomorphata</taxon>
        <taxon>Eupercaria</taxon>
        <taxon>Perciformes</taxon>
        <taxon>Notothenioidei</taxon>
        <taxon>Nototheniidae</taxon>
        <taxon>Dissostichus</taxon>
    </lineage>
</organism>
<feature type="compositionally biased region" description="Basic and acidic residues" evidence="1">
    <location>
        <begin position="111"/>
        <end position="129"/>
    </location>
</feature>
<dbReference type="InterPro" id="IPR008160">
    <property type="entry name" value="Collagen"/>
</dbReference>
<dbReference type="Pfam" id="PF01391">
    <property type="entry name" value="Collagen"/>
    <property type="match status" value="1"/>
</dbReference>
<reference evidence="2 3" key="1">
    <citation type="submission" date="2020-03" db="EMBL/GenBank/DDBJ databases">
        <title>Dissostichus mawsoni Genome sequencing and assembly.</title>
        <authorList>
            <person name="Park H."/>
        </authorList>
    </citation>
    <scope>NUCLEOTIDE SEQUENCE [LARGE SCALE GENOMIC DNA]</scope>
    <source>
        <strain evidence="2">DM0001</strain>
        <tissue evidence="2">Muscle</tissue>
    </source>
</reference>
<proteinExistence type="predicted"/>
<comment type="caution">
    <text evidence="2">The sequence shown here is derived from an EMBL/GenBank/DDBJ whole genome shotgun (WGS) entry which is preliminary data.</text>
</comment>
<accession>A0A7J5Y1L4</accession>
<evidence type="ECO:0000313" key="3">
    <source>
        <dbReference type="Proteomes" id="UP000518266"/>
    </source>
</evidence>
<dbReference type="GO" id="GO:0030198">
    <property type="term" value="P:extracellular matrix organization"/>
    <property type="evidence" value="ECO:0007669"/>
    <property type="project" value="TreeGrafter"/>
</dbReference>
<dbReference type="OrthoDB" id="8962168at2759"/>
<dbReference type="GO" id="GO:0030020">
    <property type="term" value="F:extracellular matrix structural constituent conferring tensile strength"/>
    <property type="evidence" value="ECO:0007669"/>
    <property type="project" value="TreeGrafter"/>
</dbReference>
<feature type="non-terminal residue" evidence="2">
    <location>
        <position position="202"/>
    </location>
</feature>
<feature type="region of interest" description="Disordered" evidence="1">
    <location>
        <begin position="53"/>
        <end position="137"/>
    </location>
</feature>
<evidence type="ECO:0000313" key="2">
    <source>
        <dbReference type="EMBL" id="KAF3842567.1"/>
    </source>
</evidence>
<name>A0A7J5Y1L4_DISMA</name>
<dbReference type="AlphaFoldDB" id="A0A7J5Y1L4"/>
<dbReference type="GO" id="GO:0005615">
    <property type="term" value="C:extracellular space"/>
    <property type="evidence" value="ECO:0007669"/>
    <property type="project" value="TreeGrafter"/>
</dbReference>
<gene>
    <name evidence="2" type="ORF">F7725_024518</name>
</gene>
<evidence type="ECO:0000256" key="1">
    <source>
        <dbReference type="SAM" id="MobiDB-lite"/>
    </source>
</evidence>
<feature type="compositionally biased region" description="Basic residues" evidence="1">
    <location>
        <begin position="53"/>
        <end position="66"/>
    </location>
</feature>
<dbReference type="InterPro" id="IPR050149">
    <property type="entry name" value="Collagen_superfamily"/>
</dbReference>
<dbReference type="Proteomes" id="UP000518266">
    <property type="component" value="Unassembled WGS sequence"/>
</dbReference>
<protein>
    <submittedName>
        <fullName evidence="2">Uncharacterized protein</fullName>
    </submittedName>
</protein>
<dbReference type="GO" id="GO:0031012">
    <property type="term" value="C:extracellular matrix"/>
    <property type="evidence" value="ECO:0007669"/>
    <property type="project" value="TreeGrafter"/>
</dbReference>
<keyword evidence="3" id="KW-1185">Reference proteome</keyword>